<evidence type="ECO:0000256" key="8">
    <source>
        <dbReference type="ARBA" id="ARBA00023114"/>
    </source>
</evidence>
<feature type="signal peptide" evidence="11">
    <location>
        <begin position="1"/>
        <end position="22"/>
    </location>
</feature>
<evidence type="ECO:0000256" key="7">
    <source>
        <dbReference type="ARBA" id="ARBA00023065"/>
    </source>
</evidence>
<feature type="chain" id="PRO_5016259142" evidence="11">
    <location>
        <begin position="23"/>
        <end position="368"/>
    </location>
</feature>
<keyword evidence="10" id="KW-0998">Cell outer membrane</keyword>
<dbReference type="GO" id="GO:0046930">
    <property type="term" value="C:pore complex"/>
    <property type="evidence" value="ECO:0007669"/>
    <property type="project" value="UniProtKB-KW"/>
</dbReference>
<evidence type="ECO:0000313" key="13">
    <source>
        <dbReference type="EMBL" id="PXW99379.1"/>
    </source>
</evidence>
<dbReference type="GO" id="GO:0015288">
    <property type="term" value="F:porin activity"/>
    <property type="evidence" value="ECO:0007669"/>
    <property type="project" value="UniProtKB-KW"/>
</dbReference>
<keyword evidence="9" id="KW-0472">Membrane</keyword>
<evidence type="ECO:0000256" key="3">
    <source>
        <dbReference type="ARBA" id="ARBA00022448"/>
    </source>
</evidence>
<accession>A0A318HDQ5</accession>
<dbReference type="OrthoDB" id="8520696at2"/>
<keyword evidence="14" id="KW-1185">Reference proteome</keyword>
<organism evidence="13 14">
    <name type="scientific">Sphaerotilus hippei</name>
    <dbReference type="NCBI Taxonomy" id="744406"/>
    <lineage>
        <taxon>Bacteria</taxon>
        <taxon>Pseudomonadati</taxon>
        <taxon>Pseudomonadota</taxon>
        <taxon>Betaproteobacteria</taxon>
        <taxon>Burkholderiales</taxon>
        <taxon>Sphaerotilaceae</taxon>
        <taxon>Sphaerotilus</taxon>
    </lineage>
</organism>
<dbReference type="SUPFAM" id="SSF56935">
    <property type="entry name" value="Porins"/>
    <property type="match status" value="1"/>
</dbReference>
<dbReference type="GO" id="GO:0006811">
    <property type="term" value="P:monoatomic ion transport"/>
    <property type="evidence" value="ECO:0007669"/>
    <property type="project" value="UniProtKB-KW"/>
</dbReference>
<name>A0A318HDQ5_9BURK</name>
<keyword evidence="4" id="KW-1134">Transmembrane beta strand</keyword>
<dbReference type="Gene3D" id="2.40.160.10">
    <property type="entry name" value="Porin"/>
    <property type="match status" value="1"/>
</dbReference>
<dbReference type="PANTHER" id="PTHR34501">
    <property type="entry name" value="PROTEIN YDDL-RELATED"/>
    <property type="match status" value="1"/>
</dbReference>
<evidence type="ECO:0000256" key="10">
    <source>
        <dbReference type="ARBA" id="ARBA00023237"/>
    </source>
</evidence>
<evidence type="ECO:0000256" key="1">
    <source>
        <dbReference type="ARBA" id="ARBA00004571"/>
    </source>
</evidence>
<keyword evidence="8" id="KW-0626">Porin</keyword>
<dbReference type="InterPro" id="IPR033900">
    <property type="entry name" value="Gram_neg_porin_domain"/>
</dbReference>
<dbReference type="GO" id="GO:0009279">
    <property type="term" value="C:cell outer membrane"/>
    <property type="evidence" value="ECO:0007669"/>
    <property type="project" value="UniProtKB-SubCell"/>
</dbReference>
<dbReference type="CDD" id="cd00342">
    <property type="entry name" value="gram_neg_porins"/>
    <property type="match status" value="1"/>
</dbReference>
<feature type="domain" description="Porin" evidence="12">
    <location>
        <begin position="14"/>
        <end position="347"/>
    </location>
</feature>
<dbReference type="Pfam" id="PF13609">
    <property type="entry name" value="Porin_4"/>
    <property type="match status" value="1"/>
</dbReference>
<evidence type="ECO:0000256" key="2">
    <source>
        <dbReference type="ARBA" id="ARBA00011233"/>
    </source>
</evidence>
<protein>
    <submittedName>
        <fullName evidence="13">Putative porin</fullName>
    </submittedName>
</protein>
<dbReference type="EMBL" id="QJJS01000001">
    <property type="protein sequence ID" value="PXW99379.1"/>
    <property type="molecule type" value="Genomic_DNA"/>
</dbReference>
<evidence type="ECO:0000256" key="11">
    <source>
        <dbReference type="SAM" id="SignalP"/>
    </source>
</evidence>
<evidence type="ECO:0000256" key="6">
    <source>
        <dbReference type="ARBA" id="ARBA00022729"/>
    </source>
</evidence>
<comment type="subcellular location">
    <subcellularLocation>
        <location evidence="1">Cell outer membrane</location>
        <topology evidence="1">Multi-pass membrane protein</topology>
    </subcellularLocation>
</comment>
<proteinExistence type="predicted"/>
<sequence>MSKTRKTFTIGMAVALSTAAVASQAQTQVGTNVTLYGVLDANINRATAGEKKNGGASVTRMNDGHTYGLNGSRWGVKVNEDLGHGMRAAIVLEQGLGVDDGTLKQGSRAFGRQAYLGLAQAGLGEVRLGRQYAMHDEVLVPNNPFTGSTVMFPGGAGLTNTTSPLLPQFIDGPRIDNMVQYLSPSLGGLTGQVAVGLGEGSTDRYQGVKAAYAQGPLFTAMAYEWNTDRSTDRKTNKTLTATASYNFGAFKLMGGLQSARDLSGSTGNLTAITNWTITGPTTFVASKLEAWTAGVAVPLGALTLGGNYTHTTYSGAGSEVGLGRIAAAVKYDLSRQTAVYGGVAFATDSLKEYIGEKRMVQVGMRKAF</sequence>
<dbReference type="AlphaFoldDB" id="A0A318HDQ5"/>
<dbReference type="InterPro" id="IPR050298">
    <property type="entry name" value="Gram-neg_bact_OMP"/>
</dbReference>
<keyword evidence="7" id="KW-0406">Ion transport</keyword>
<keyword evidence="6 11" id="KW-0732">Signal</keyword>
<evidence type="ECO:0000259" key="12">
    <source>
        <dbReference type="Pfam" id="PF13609"/>
    </source>
</evidence>
<reference evidence="13 14" key="1">
    <citation type="submission" date="2018-05" db="EMBL/GenBank/DDBJ databases">
        <title>Genomic Encyclopedia of Type Strains, Phase IV (KMG-IV): sequencing the most valuable type-strain genomes for metagenomic binning, comparative biology and taxonomic classification.</title>
        <authorList>
            <person name="Goeker M."/>
        </authorList>
    </citation>
    <scope>NUCLEOTIDE SEQUENCE [LARGE SCALE GENOMIC DNA]</scope>
    <source>
        <strain evidence="13 14">DSM 566</strain>
    </source>
</reference>
<evidence type="ECO:0000256" key="9">
    <source>
        <dbReference type="ARBA" id="ARBA00023136"/>
    </source>
</evidence>
<evidence type="ECO:0000256" key="5">
    <source>
        <dbReference type="ARBA" id="ARBA00022692"/>
    </source>
</evidence>
<dbReference type="RefSeq" id="WP_110398956.1">
    <property type="nucleotide sequence ID" value="NZ_QJJS01000001.1"/>
</dbReference>
<dbReference type="InterPro" id="IPR023614">
    <property type="entry name" value="Porin_dom_sf"/>
</dbReference>
<gene>
    <name evidence="13" type="ORF">C7444_101209</name>
</gene>
<dbReference type="PANTHER" id="PTHR34501:SF9">
    <property type="entry name" value="MAJOR OUTER MEMBRANE PROTEIN P.IA"/>
    <property type="match status" value="1"/>
</dbReference>
<dbReference type="Proteomes" id="UP000247811">
    <property type="component" value="Unassembled WGS sequence"/>
</dbReference>
<evidence type="ECO:0000256" key="4">
    <source>
        <dbReference type="ARBA" id="ARBA00022452"/>
    </source>
</evidence>
<keyword evidence="5" id="KW-0812">Transmembrane</keyword>
<comment type="caution">
    <text evidence="13">The sequence shown here is derived from an EMBL/GenBank/DDBJ whole genome shotgun (WGS) entry which is preliminary data.</text>
</comment>
<evidence type="ECO:0000313" key="14">
    <source>
        <dbReference type="Proteomes" id="UP000247811"/>
    </source>
</evidence>
<comment type="subunit">
    <text evidence="2">Homotrimer.</text>
</comment>
<keyword evidence="3" id="KW-0813">Transport</keyword>